<organism evidence="1">
    <name type="scientific">marine sediment metagenome</name>
    <dbReference type="NCBI Taxonomy" id="412755"/>
    <lineage>
        <taxon>unclassified sequences</taxon>
        <taxon>metagenomes</taxon>
        <taxon>ecological metagenomes</taxon>
    </lineage>
</organism>
<gene>
    <name evidence="1" type="ORF">LCGC14_2916500</name>
</gene>
<dbReference type="EMBL" id="LAZR01057849">
    <property type="protein sequence ID" value="KKK71181.1"/>
    <property type="molecule type" value="Genomic_DNA"/>
</dbReference>
<comment type="caution">
    <text evidence="1">The sequence shown here is derived from an EMBL/GenBank/DDBJ whole genome shotgun (WGS) entry which is preliminary data.</text>
</comment>
<dbReference type="AlphaFoldDB" id="A0A0F9AG52"/>
<proteinExistence type="predicted"/>
<name>A0A0F9AG52_9ZZZZ</name>
<accession>A0A0F9AG52</accession>
<evidence type="ECO:0000313" key="1">
    <source>
        <dbReference type="EMBL" id="KKK71181.1"/>
    </source>
</evidence>
<protein>
    <submittedName>
        <fullName evidence="1">Uncharacterized protein</fullName>
    </submittedName>
</protein>
<sequence>MKLTILERIVAVNPTHPILPEAGYAPTLRIRQELIEKIGLSAEEWIEYKVGPGPDGEGIDWDHDLPQEMDIDLTPAEHVLLSESITRLEKSGQLRVEQLSLFDKFSENGQKKG</sequence>
<reference evidence="1" key="1">
    <citation type="journal article" date="2015" name="Nature">
        <title>Complex archaea that bridge the gap between prokaryotes and eukaryotes.</title>
        <authorList>
            <person name="Spang A."/>
            <person name="Saw J.H."/>
            <person name="Jorgensen S.L."/>
            <person name="Zaremba-Niedzwiedzka K."/>
            <person name="Martijn J."/>
            <person name="Lind A.E."/>
            <person name="van Eijk R."/>
            <person name="Schleper C."/>
            <person name="Guy L."/>
            <person name="Ettema T.J."/>
        </authorList>
    </citation>
    <scope>NUCLEOTIDE SEQUENCE</scope>
</reference>